<dbReference type="GO" id="GO:0016887">
    <property type="term" value="F:ATP hydrolysis activity"/>
    <property type="evidence" value="ECO:0007669"/>
    <property type="project" value="InterPro"/>
</dbReference>
<dbReference type="InterPro" id="IPR051120">
    <property type="entry name" value="ABC_AA/LPS_Transport"/>
</dbReference>
<dbReference type="AlphaFoldDB" id="A0A255I2P1"/>
<dbReference type="GO" id="GO:0042941">
    <property type="term" value="P:D-alanine transmembrane transport"/>
    <property type="evidence" value="ECO:0007669"/>
    <property type="project" value="TreeGrafter"/>
</dbReference>
<dbReference type="Gene3D" id="3.40.50.300">
    <property type="entry name" value="P-loop containing nucleotide triphosphate hydrolases"/>
    <property type="match status" value="1"/>
</dbReference>
<reference evidence="5 8" key="2">
    <citation type="submission" date="2018-05" db="EMBL/GenBank/DDBJ databases">
        <title>Genomic Encyclopedia of Type Strains, Phase IV (KMG-IV): sequencing the most valuable type-strain genomes for metagenomic binning, comparative biology and taxonomic classification.</title>
        <authorList>
            <person name="Goeker M."/>
        </authorList>
    </citation>
    <scope>NUCLEOTIDE SEQUENCE [LARGE SCALE GENOMIC DNA]</scope>
    <source>
        <strain evidence="5 8">DSM 28816</strain>
    </source>
</reference>
<dbReference type="PANTHER" id="PTHR45772">
    <property type="entry name" value="CONSERVED COMPONENT OF ABC TRANSPORTER FOR NATURAL AMINO ACIDS-RELATED"/>
    <property type="match status" value="1"/>
</dbReference>
<keyword evidence="1" id="KW-0813">Transport</keyword>
<dbReference type="Pfam" id="PF00005">
    <property type="entry name" value="ABC_tran"/>
    <property type="match status" value="1"/>
</dbReference>
<dbReference type="GO" id="GO:0005886">
    <property type="term" value="C:plasma membrane"/>
    <property type="evidence" value="ECO:0007669"/>
    <property type="project" value="TreeGrafter"/>
</dbReference>
<dbReference type="RefSeq" id="WP_094379790.1">
    <property type="nucleotide sequence ID" value="NZ_NOKA02000001.1"/>
</dbReference>
<dbReference type="GO" id="GO:0015188">
    <property type="term" value="F:L-isoleucine transmembrane transporter activity"/>
    <property type="evidence" value="ECO:0007669"/>
    <property type="project" value="TreeGrafter"/>
</dbReference>
<protein>
    <submittedName>
        <fullName evidence="5 6">ABC transporter ATP-binding protein</fullName>
    </submittedName>
</protein>
<dbReference type="GO" id="GO:1903805">
    <property type="term" value="P:L-valine import across plasma membrane"/>
    <property type="evidence" value="ECO:0007669"/>
    <property type="project" value="TreeGrafter"/>
</dbReference>
<dbReference type="OrthoDB" id="9805514at2"/>
<dbReference type="CDD" id="cd03219">
    <property type="entry name" value="ABC_Mj1267_LivG_branched"/>
    <property type="match status" value="1"/>
</dbReference>
<dbReference type="EMBL" id="NOKA02000001">
    <property type="protein sequence ID" value="RDY33274.1"/>
    <property type="molecule type" value="Genomic_DNA"/>
</dbReference>
<evidence type="ECO:0000256" key="2">
    <source>
        <dbReference type="ARBA" id="ARBA00022741"/>
    </source>
</evidence>
<dbReference type="EMBL" id="QICS01000001">
    <property type="protein sequence ID" value="PXV95678.1"/>
    <property type="molecule type" value="Genomic_DNA"/>
</dbReference>
<dbReference type="SMART" id="SM00382">
    <property type="entry name" value="AAA"/>
    <property type="match status" value="1"/>
</dbReference>
<evidence type="ECO:0000313" key="8">
    <source>
        <dbReference type="Proteomes" id="UP000247523"/>
    </source>
</evidence>
<proteinExistence type="predicted"/>
<dbReference type="InterPro" id="IPR003439">
    <property type="entry name" value="ABC_transporter-like_ATP-bd"/>
</dbReference>
<evidence type="ECO:0000313" key="7">
    <source>
        <dbReference type="Proteomes" id="UP000216411"/>
    </source>
</evidence>
<reference evidence="6" key="3">
    <citation type="submission" date="2018-07" db="EMBL/GenBank/DDBJ databases">
        <authorList>
            <person name="Quirk P.G."/>
            <person name="Krulwich T.A."/>
        </authorList>
    </citation>
    <scope>NUCLEOTIDE SEQUENCE</scope>
    <source>
        <strain evidence="6">CCRI-19302</strain>
    </source>
</reference>
<gene>
    <name evidence="5" type="ORF">C8E03_101308</name>
    <name evidence="6" type="ORF">CG710_001760</name>
</gene>
<dbReference type="GO" id="GO:0015192">
    <property type="term" value="F:L-phenylalanine transmembrane transporter activity"/>
    <property type="evidence" value="ECO:0007669"/>
    <property type="project" value="TreeGrafter"/>
</dbReference>
<dbReference type="Proteomes" id="UP000247523">
    <property type="component" value="Unassembled WGS sequence"/>
</dbReference>
<dbReference type="InterPro" id="IPR032823">
    <property type="entry name" value="BCA_ABC_TP_C"/>
</dbReference>
<name>A0A255I2P1_9FIRM</name>
<evidence type="ECO:0000313" key="5">
    <source>
        <dbReference type="EMBL" id="PXV95678.1"/>
    </source>
</evidence>
<dbReference type="InterPro" id="IPR003593">
    <property type="entry name" value="AAA+_ATPase"/>
</dbReference>
<dbReference type="Proteomes" id="UP000216411">
    <property type="component" value="Unassembled WGS sequence"/>
</dbReference>
<evidence type="ECO:0000259" key="4">
    <source>
        <dbReference type="PROSITE" id="PS50893"/>
    </source>
</evidence>
<evidence type="ECO:0000256" key="1">
    <source>
        <dbReference type="ARBA" id="ARBA00022448"/>
    </source>
</evidence>
<accession>A0A255I2P1</accession>
<dbReference type="GO" id="GO:0015808">
    <property type="term" value="P:L-alanine transport"/>
    <property type="evidence" value="ECO:0007669"/>
    <property type="project" value="TreeGrafter"/>
</dbReference>
<sequence>MKVILEMKHATKKFGGLIANEDITFSIIEGEIIGMVGPNGAGKTTLFNSISGTHSLTSGHVIFDGTDITKKKPYEICKLGIGRTFQIPQALNEMSVFENVLVASLNRHQSISAAKEHTKKVIAMCGLASFIFMNAGDLNVMQKKRLEIARALATEPKLLLLDETMAGLSGVERKEAINLIQRIRISGITILMIEHVMEVVMSVSDRVVVLSSGKLLAEGTPEEVTQNQQVIQAYLGGSVH</sequence>
<evidence type="ECO:0000313" key="6">
    <source>
        <dbReference type="EMBL" id="RDY33274.1"/>
    </source>
</evidence>
<comment type="caution">
    <text evidence="6">The sequence shown here is derived from an EMBL/GenBank/DDBJ whole genome shotgun (WGS) entry which is preliminary data.</text>
</comment>
<evidence type="ECO:0000256" key="3">
    <source>
        <dbReference type="ARBA" id="ARBA00022840"/>
    </source>
</evidence>
<dbReference type="PROSITE" id="PS50893">
    <property type="entry name" value="ABC_TRANSPORTER_2"/>
    <property type="match status" value="1"/>
</dbReference>
<dbReference type="PANTHER" id="PTHR45772:SF7">
    <property type="entry name" value="AMINO ACID ABC TRANSPORTER ATP-BINDING PROTEIN"/>
    <property type="match status" value="1"/>
</dbReference>
<dbReference type="Pfam" id="PF12399">
    <property type="entry name" value="BCA_ABC_TP_C"/>
    <property type="match status" value="1"/>
</dbReference>
<feature type="domain" description="ABC transporter" evidence="4">
    <location>
        <begin position="5"/>
        <end position="237"/>
    </location>
</feature>
<dbReference type="GO" id="GO:0005304">
    <property type="term" value="F:L-valine transmembrane transporter activity"/>
    <property type="evidence" value="ECO:0007669"/>
    <property type="project" value="TreeGrafter"/>
</dbReference>
<organism evidence="6 7">
    <name type="scientific">Lachnotalea glycerini</name>
    <dbReference type="NCBI Taxonomy" id="1763509"/>
    <lineage>
        <taxon>Bacteria</taxon>
        <taxon>Bacillati</taxon>
        <taxon>Bacillota</taxon>
        <taxon>Clostridia</taxon>
        <taxon>Lachnospirales</taxon>
        <taxon>Lachnospiraceae</taxon>
        <taxon>Lachnotalea</taxon>
    </lineage>
</organism>
<dbReference type="GO" id="GO:0005524">
    <property type="term" value="F:ATP binding"/>
    <property type="evidence" value="ECO:0007669"/>
    <property type="project" value="UniProtKB-KW"/>
</dbReference>
<dbReference type="SUPFAM" id="SSF52540">
    <property type="entry name" value="P-loop containing nucleoside triphosphate hydrolases"/>
    <property type="match status" value="1"/>
</dbReference>
<keyword evidence="3 6" id="KW-0067">ATP-binding</keyword>
<dbReference type="GO" id="GO:1903806">
    <property type="term" value="P:L-isoleucine import across plasma membrane"/>
    <property type="evidence" value="ECO:0007669"/>
    <property type="project" value="TreeGrafter"/>
</dbReference>
<keyword evidence="2" id="KW-0547">Nucleotide-binding</keyword>
<reference evidence="6 7" key="1">
    <citation type="journal article" date="2017" name="Genome Announc.">
        <title>Draft Genome Sequence of a Sporulating and Motile Strain of Lachnotalea glycerini Isolated from Water in Quebec City, Canada.</title>
        <authorList>
            <person name="Maheux A.F."/>
            <person name="Boudreau D.K."/>
            <person name="Berube E."/>
            <person name="Boissinot M."/>
            <person name="Raymond F."/>
            <person name="Brodeur S."/>
            <person name="Corbeil J."/>
            <person name="Isabel S."/>
            <person name="Omar R.F."/>
            <person name="Bergeron M.G."/>
        </authorList>
    </citation>
    <scope>NUCLEOTIDE SEQUENCE [LARGE SCALE GENOMIC DNA]</scope>
    <source>
        <strain evidence="6 7">CCRI-19302</strain>
    </source>
</reference>
<keyword evidence="7" id="KW-1185">Reference proteome</keyword>
<dbReference type="InterPro" id="IPR027417">
    <property type="entry name" value="P-loop_NTPase"/>
</dbReference>